<proteinExistence type="predicted"/>
<evidence type="ECO:0000313" key="2">
    <source>
        <dbReference type="EMBL" id="MDA3733995.1"/>
    </source>
</evidence>
<comment type="caution">
    <text evidence="2">The sequence shown here is derived from an EMBL/GenBank/DDBJ whole genome shotgun (WGS) entry which is preliminary data.</text>
</comment>
<gene>
    <name evidence="2" type="ORF">PBV87_21200</name>
</gene>
<sequence length="393" mass="43470">MNKGLGWIKKRLAESFGEGRLVVLILMVVIAIGVMLMPAARRDTDTGVQFDTQYAYEKCRILEADDYDIDEDPYVEGIYIGRQNLQLEILTGEFSGEIIELENTVNRKYNYYAREGRSMVVQVASREGELLNVQVFSYSRDTMIYVLLASFILVLLVIGRRKGFFALLSLMFVMILICYFMIPMVLKGYSPILIALIIAGLTTVFNIILVSGSNKKSWAAILGIVSGLVVATLVGMLFGKLMDLSGINMEHAEEMMRLAGEGRLQVKEILFAGIIIASLGAIMDVGMSIASSVFEVHTVSPKMNVYALYKSGMNVGRDVMGTMTNTLILAYAGSSLSTLMLFYMYQFTYYRLINIDLLGMEILQGIAGSIGLILTIPITAWIAASLAKKAKKS</sequence>
<feature type="transmembrane region" description="Helical" evidence="1">
    <location>
        <begin position="142"/>
        <end position="158"/>
    </location>
</feature>
<feature type="transmembrane region" description="Helical" evidence="1">
    <location>
        <begin position="327"/>
        <end position="345"/>
    </location>
</feature>
<keyword evidence="1" id="KW-0472">Membrane</keyword>
<dbReference type="RefSeq" id="WP_271013654.1">
    <property type="nucleotide sequence ID" value="NZ_JAQIFT010000069.1"/>
</dbReference>
<keyword evidence="3" id="KW-1185">Reference proteome</keyword>
<evidence type="ECO:0000256" key="1">
    <source>
        <dbReference type="SAM" id="Phobius"/>
    </source>
</evidence>
<feature type="transmembrane region" description="Helical" evidence="1">
    <location>
        <begin position="218"/>
        <end position="239"/>
    </location>
</feature>
<reference evidence="2" key="1">
    <citation type="journal article" date="2023" name="Int. J. Syst. Evol. Microbiol.">
        <title>&lt;i&gt;Holtiella tumoricola&lt;/i&gt; gen. nov. sp. nov., isolated from a human clinical sample.</title>
        <authorList>
            <person name="Allen-Vercoe E."/>
            <person name="Daigneault M.C."/>
            <person name="Vancuren S.J."/>
            <person name="Cochrane K."/>
            <person name="O'Neal L.L."/>
            <person name="Sankaranarayanan K."/>
            <person name="Lawson P.A."/>
        </authorList>
    </citation>
    <scope>NUCLEOTIDE SEQUENCE</scope>
    <source>
        <strain evidence="2">CC70A</strain>
    </source>
</reference>
<keyword evidence="1" id="KW-0812">Transmembrane</keyword>
<dbReference type="EMBL" id="JAQIFT010000069">
    <property type="protein sequence ID" value="MDA3733995.1"/>
    <property type="molecule type" value="Genomic_DNA"/>
</dbReference>
<dbReference type="InterPro" id="IPR012507">
    <property type="entry name" value="YibE_F"/>
</dbReference>
<feature type="transmembrane region" description="Helical" evidence="1">
    <location>
        <begin position="21"/>
        <end position="40"/>
    </location>
</feature>
<accession>A0AA42DRI7</accession>
<evidence type="ECO:0000313" key="3">
    <source>
        <dbReference type="Proteomes" id="UP001169242"/>
    </source>
</evidence>
<feature type="transmembrane region" description="Helical" evidence="1">
    <location>
        <begin position="192"/>
        <end position="211"/>
    </location>
</feature>
<dbReference type="Pfam" id="PF07907">
    <property type="entry name" value="YibE_F"/>
    <property type="match status" value="1"/>
</dbReference>
<feature type="transmembrane region" description="Helical" evidence="1">
    <location>
        <begin position="269"/>
        <end position="294"/>
    </location>
</feature>
<keyword evidence="1" id="KW-1133">Transmembrane helix</keyword>
<organism evidence="2 3">
    <name type="scientific">Holtiella tumoricola</name>
    <dbReference type="NCBI Taxonomy" id="3018743"/>
    <lineage>
        <taxon>Bacteria</taxon>
        <taxon>Bacillati</taxon>
        <taxon>Bacillota</taxon>
        <taxon>Clostridia</taxon>
        <taxon>Lachnospirales</taxon>
        <taxon>Cellulosilyticaceae</taxon>
        <taxon>Holtiella</taxon>
    </lineage>
</organism>
<dbReference type="Proteomes" id="UP001169242">
    <property type="component" value="Unassembled WGS sequence"/>
</dbReference>
<feature type="transmembrane region" description="Helical" evidence="1">
    <location>
        <begin position="165"/>
        <end position="186"/>
    </location>
</feature>
<dbReference type="PANTHER" id="PTHR41771">
    <property type="entry name" value="MEMBRANE PROTEIN-RELATED"/>
    <property type="match status" value="1"/>
</dbReference>
<protein>
    <submittedName>
        <fullName evidence="2">YibE/F family protein</fullName>
    </submittedName>
</protein>
<dbReference type="PANTHER" id="PTHR41771:SF1">
    <property type="entry name" value="MEMBRANE PROTEIN"/>
    <property type="match status" value="1"/>
</dbReference>
<name>A0AA42DRI7_9FIRM</name>
<dbReference type="AlphaFoldDB" id="A0AA42DRI7"/>
<feature type="transmembrane region" description="Helical" evidence="1">
    <location>
        <begin position="365"/>
        <end position="387"/>
    </location>
</feature>